<accession>A0A3R7M3Z0</accession>
<feature type="region of interest" description="Disordered" evidence="1">
    <location>
        <begin position="919"/>
        <end position="964"/>
    </location>
</feature>
<dbReference type="GeneID" id="40315204"/>
<dbReference type="Pfam" id="PF23398">
    <property type="entry name" value="FAZ1_cons"/>
    <property type="match status" value="2"/>
</dbReference>
<feature type="region of interest" description="Disordered" evidence="1">
    <location>
        <begin position="552"/>
        <end position="650"/>
    </location>
</feature>
<gene>
    <name evidence="4" type="ORF">Tco025E_01593</name>
</gene>
<dbReference type="InterPro" id="IPR056614">
    <property type="entry name" value="FAZ1_cons"/>
</dbReference>
<feature type="region of interest" description="Disordered" evidence="1">
    <location>
        <begin position="665"/>
        <end position="688"/>
    </location>
</feature>
<feature type="compositionally biased region" description="Polar residues" evidence="1">
    <location>
        <begin position="1067"/>
        <end position="1133"/>
    </location>
</feature>
<evidence type="ECO:0000313" key="5">
    <source>
        <dbReference type="Proteomes" id="UP000284403"/>
    </source>
</evidence>
<dbReference type="SUPFAM" id="SSF50156">
    <property type="entry name" value="PDZ domain-like"/>
    <property type="match status" value="1"/>
</dbReference>
<keyword evidence="5" id="KW-1185">Reference proteome</keyword>
<keyword evidence="2" id="KW-1133">Transmembrane helix</keyword>
<dbReference type="OrthoDB" id="252433at2759"/>
<keyword evidence="2" id="KW-0472">Membrane</keyword>
<feature type="compositionally biased region" description="Polar residues" evidence="1">
    <location>
        <begin position="1188"/>
        <end position="1208"/>
    </location>
</feature>
<feature type="region of interest" description="Disordered" evidence="1">
    <location>
        <begin position="1188"/>
        <end position="1219"/>
    </location>
</feature>
<sequence length="1594" mass="171116">MQPTSHLNMTLPSKEEACRSAVDGLVQVLAVQELQAAAQGTSPPTENSVLAKLASLEETLQQNSRLARDHATILLSKLRVGFPAPGASGGGSCNPAALPKIVDFPTFVHQSRLVRERVQRVVVTLGSVRNVRLLSEASTGRHLITERASVAVTELLGVLLALEAAMAGTPAPLVAGRSTARARYVVRDARCSSGILGATATEAAHAAADTLLVDAGQRETPAKPTSIVSRPRKGETGKDPQRGTTATPSNLAGERNGEVNDNKSGEELKPARNFPGRKPVPPHEAEANEESGPMATPKKSTVDTPRSSPSCLSASSSPSHLDTGERIPIRKGDSSALAPTYVAAHSRIFRGELWRELLRKEDAVVPPRWKELFIQDVGALFGIPHEWVSDVRLVNEQVTSLTGGDQKVTFKVRLPLSLEENEVHTRIQQHEFMSMLLLYEELQRDRDEDAEEQESKRIVEYGANSCTLSANDDVSRSVSPSDFSDTAAPSSDVESSSSRNGIAAGGGSPNCGNNETLQKAFAALTSTETLSRDSLVIQEKYGRKIAMRALPQRQPLSVQGRQGAIRPSHASSQQQRNRVEEKTTPSETCEVAGKDFAPKSLDAVPRRGLPPLPPRTATPPCLDPASAATPERGKTGMASPPSSPSPVRNGCEILHAAGHQDWDIFRNSASSPDSKLAASSEPGNALGPKKALEPTVQWLYTSHEKYITGEHWDLVLAKEENKLRRTFTAELAALFELPKENVRALKFTLGGLHATFELMHDRYLKETEINALIRVFDFPQVRSLYQRCMKDFNASPPCLADNVNGDGNELRNTNSPDVRRQASPTRGGTATTTSPLRNVRAEKTPCTLAGEEYTISSPLQQPPPRSPDNSLLENAASPDNEPVTFAHLALVHDLPVEALLRANPHLAAFGAKDALPSSTQIVIPRPTSDDEEDAEERSSRGTTPSAVGQAAPAISTSGEGDKASSKLLAGMKRPEGKLRVGVQALGQQSSLPEPGGDAQSRLGTSSTNVPVQLLAGADLLAAVSSGRGSKKIPAMPRAVRGLGAMTATTAGHAEETKSAGGELKGASQWQPAQMTETKQEQMLTAGTMQQERSQHVQESLQSRRVMTQRPLRQSQSQTPYLSNSFQIPVSQPSSKRKNAAVRTGDAVVLMLRSVEQFVLLRFFAKWQYIAQLRKVPRASLAVQGVSLNGSQTKSPVETEPFTSPSQRPNPGGVLTPRNALSPKTEAALGQSAGFIAKTMEAIARTANRSVSAQETEYRISSGGAADTSPKQQHLLQRGVYGARAKYVPALRIIAGGEQIRQSPLQYTPEDAITSPLTHCGYCDTPRLSFGEMGSNHSRSRASSTDMEVNGVSDSAMAERSPLGIHISSLLTIIEAHGEAEAAGIERGDQLREMEGMRVRTLRDVRNVLASVGGTHVCLGILKKAVPLLQQSASGEVGGTQLRVRRLRQGARQPQSPELPPCLKKRGVVLVDSATKQARGEFVPEREGRSQISPPTNFNAWAKWRMSHADNVAGAADTRAAAAPRRNPVVVPLPPDAQQAASPAACATAAIGQTIQYISIHIYVSFVFVMLSFLLGDVVRLGTMTAPEWLEDTMG</sequence>
<feature type="compositionally biased region" description="Basic and acidic residues" evidence="1">
    <location>
        <begin position="255"/>
        <end position="270"/>
    </location>
</feature>
<feature type="region of interest" description="Disordered" evidence="1">
    <location>
        <begin position="798"/>
        <end position="878"/>
    </location>
</feature>
<feature type="region of interest" description="Disordered" evidence="1">
    <location>
        <begin position="470"/>
        <end position="512"/>
    </location>
</feature>
<feature type="compositionally biased region" description="Polar residues" evidence="1">
    <location>
        <begin position="810"/>
        <end position="836"/>
    </location>
</feature>
<feature type="compositionally biased region" description="Basic and acidic residues" evidence="1">
    <location>
        <begin position="232"/>
        <end position="241"/>
    </location>
</feature>
<keyword evidence="2" id="KW-0812">Transmembrane</keyword>
<feature type="compositionally biased region" description="Basic and acidic residues" evidence="1">
    <location>
        <begin position="322"/>
        <end position="332"/>
    </location>
</feature>
<feature type="transmembrane region" description="Helical" evidence="2">
    <location>
        <begin position="1554"/>
        <end position="1574"/>
    </location>
</feature>
<evidence type="ECO:0000256" key="2">
    <source>
        <dbReference type="SAM" id="Phobius"/>
    </source>
</evidence>
<feature type="region of interest" description="Disordered" evidence="1">
    <location>
        <begin position="1051"/>
        <end position="1139"/>
    </location>
</feature>
<protein>
    <recommendedName>
        <fullName evidence="3">Flagellar attachment zone protein 1 conserved domain-containing protein</fullName>
    </recommendedName>
</protein>
<feature type="compositionally biased region" description="Low complexity" evidence="1">
    <location>
        <begin position="305"/>
        <end position="319"/>
    </location>
</feature>
<evidence type="ECO:0000313" key="4">
    <source>
        <dbReference type="EMBL" id="RNF26148.1"/>
    </source>
</evidence>
<feature type="domain" description="Flagellar attachment zone protein 1 conserved" evidence="3">
    <location>
        <begin position="343"/>
        <end position="440"/>
    </location>
</feature>
<name>A0A3R7M3Z0_9TRYP</name>
<feature type="region of interest" description="Disordered" evidence="1">
    <location>
        <begin position="215"/>
        <end position="332"/>
    </location>
</feature>
<feature type="compositionally biased region" description="Polar residues" evidence="1">
    <location>
        <begin position="470"/>
        <end position="489"/>
    </location>
</feature>
<evidence type="ECO:0000259" key="3">
    <source>
        <dbReference type="Pfam" id="PF23398"/>
    </source>
</evidence>
<proteinExistence type="predicted"/>
<dbReference type="InterPro" id="IPR036034">
    <property type="entry name" value="PDZ_sf"/>
</dbReference>
<evidence type="ECO:0000256" key="1">
    <source>
        <dbReference type="SAM" id="MobiDB-lite"/>
    </source>
</evidence>
<feature type="compositionally biased region" description="Pro residues" evidence="1">
    <location>
        <begin position="608"/>
        <end position="617"/>
    </location>
</feature>
<dbReference type="Proteomes" id="UP000284403">
    <property type="component" value="Unassembled WGS sequence"/>
</dbReference>
<feature type="domain" description="Flagellar attachment zone protein 1 conserved" evidence="3">
    <location>
        <begin position="700"/>
        <end position="787"/>
    </location>
</feature>
<dbReference type="RefSeq" id="XP_029231354.1">
    <property type="nucleotide sequence ID" value="XM_029368531.1"/>
</dbReference>
<comment type="caution">
    <text evidence="4">The sequence shown here is derived from an EMBL/GenBank/DDBJ whole genome shotgun (WGS) entry which is preliminary data.</text>
</comment>
<reference evidence="4 5" key="1">
    <citation type="journal article" date="2018" name="BMC Genomics">
        <title>Genomic comparison of Trypanosoma conorhini and Trypanosoma rangeli to Trypanosoma cruzi strains of high and low virulence.</title>
        <authorList>
            <person name="Bradwell K.R."/>
            <person name="Koparde V.N."/>
            <person name="Matveyev A.V."/>
            <person name="Serrano M.G."/>
            <person name="Alves J.M."/>
            <person name="Parikh H."/>
            <person name="Huang B."/>
            <person name="Lee V."/>
            <person name="Espinosa-Alvarez O."/>
            <person name="Ortiz P.A."/>
            <person name="Costa-Martins A.G."/>
            <person name="Teixeira M.M."/>
            <person name="Buck G.A."/>
        </authorList>
    </citation>
    <scope>NUCLEOTIDE SEQUENCE [LARGE SCALE GENOMIC DNA]</scope>
    <source>
        <strain evidence="4 5">025E</strain>
    </source>
</reference>
<organism evidence="4 5">
    <name type="scientific">Trypanosoma conorhini</name>
    <dbReference type="NCBI Taxonomy" id="83891"/>
    <lineage>
        <taxon>Eukaryota</taxon>
        <taxon>Discoba</taxon>
        <taxon>Euglenozoa</taxon>
        <taxon>Kinetoplastea</taxon>
        <taxon>Metakinetoplastina</taxon>
        <taxon>Trypanosomatida</taxon>
        <taxon>Trypanosomatidae</taxon>
        <taxon>Trypanosoma</taxon>
    </lineage>
</organism>
<dbReference type="EMBL" id="MKKU01000055">
    <property type="protein sequence ID" value="RNF26148.1"/>
    <property type="molecule type" value="Genomic_DNA"/>
</dbReference>